<dbReference type="BioCyc" id="SCEL448385:SCE_RS41620-MONOMER"/>
<dbReference type="eggNOG" id="ENOG5032I21">
    <property type="taxonomic scope" value="Bacteria"/>
</dbReference>
<evidence type="ECO:0000259" key="1">
    <source>
        <dbReference type="Pfam" id="PF02789"/>
    </source>
</evidence>
<proteinExistence type="predicted"/>
<keyword evidence="3" id="KW-1185">Reference proteome</keyword>
<dbReference type="KEGG" id="scl:sce8126"/>
<keyword evidence="2" id="KW-0378">Hydrolase</keyword>
<keyword evidence="2" id="KW-0031">Aminopeptidase</keyword>
<dbReference type="InterPro" id="IPR043472">
    <property type="entry name" value="Macro_dom-like"/>
</dbReference>
<protein>
    <submittedName>
        <fullName evidence="2">Leucyl aminopeptidase</fullName>
    </submittedName>
</protein>
<name>A9FM49_SORC5</name>
<evidence type="ECO:0000313" key="3">
    <source>
        <dbReference type="Proteomes" id="UP000002139"/>
    </source>
</evidence>
<dbReference type="Pfam" id="PF02789">
    <property type="entry name" value="Peptidase_M17_N"/>
    <property type="match status" value="1"/>
</dbReference>
<dbReference type="EMBL" id="AM746676">
    <property type="protein sequence ID" value="CAN98296.1"/>
    <property type="molecule type" value="Genomic_DNA"/>
</dbReference>
<feature type="domain" description="Peptidase M17 leucyl aminopeptidase N-terminal" evidence="1">
    <location>
        <begin position="42"/>
        <end position="128"/>
    </location>
</feature>
<dbReference type="InterPro" id="IPR008283">
    <property type="entry name" value="Peptidase_M17_N"/>
</dbReference>
<dbReference type="GO" id="GO:0006508">
    <property type="term" value="P:proteolysis"/>
    <property type="evidence" value="ECO:0007669"/>
    <property type="project" value="InterPro"/>
</dbReference>
<dbReference type="Proteomes" id="UP000002139">
    <property type="component" value="Chromosome"/>
</dbReference>
<accession>A9FM49</accession>
<sequence>MIHVELRFISPDLQSLDELDSEVLACAPFCDARPAHGVAGLCDWRLGGRISELRRQGLITGELGEVVMIPCKPRMAFDKLVLFGAGERDAFDEAVFREIVRRMLATMGGLCTRAAVVELPGRHDGLIPAEQAADALLDCAGRERSDNVWTLVERAEGRQQITQHMIEQRRRVRRAL</sequence>
<evidence type="ECO:0000313" key="2">
    <source>
        <dbReference type="EMBL" id="CAN98296.1"/>
    </source>
</evidence>
<dbReference type="SUPFAM" id="SSF52949">
    <property type="entry name" value="Macro domain-like"/>
    <property type="match status" value="1"/>
</dbReference>
<organism evidence="2 3">
    <name type="scientific">Sorangium cellulosum (strain So ce56)</name>
    <name type="common">Polyangium cellulosum (strain So ce56)</name>
    <dbReference type="NCBI Taxonomy" id="448385"/>
    <lineage>
        <taxon>Bacteria</taxon>
        <taxon>Pseudomonadati</taxon>
        <taxon>Myxococcota</taxon>
        <taxon>Polyangia</taxon>
        <taxon>Polyangiales</taxon>
        <taxon>Polyangiaceae</taxon>
        <taxon>Sorangium</taxon>
    </lineage>
</organism>
<dbReference type="HOGENOM" id="CLU_1545495_0_0_7"/>
<dbReference type="GO" id="GO:0070006">
    <property type="term" value="F:metalloaminopeptidase activity"/>
    <property type="evidence" value="ECO:0007669"/>
    <property type="project" value="InterPro"/>
</dbReference>
<reference evidence="2 3" key="1">
    <citation type="journal article" date="2007" name="Nat. Biotechnol.">
        <title>Complete genome sequence of the myxobacterium Sorangium cellulosum.</title>
        <authorList>
            <person name="Schneiker S."/>
            <person name="Perlova O."/>
            <person name="Kaiser O."/>
            <person name="Gerth K."/>
            <person name="Alici A."/>
            <person name="Altmeyer M.O."/>
            <person name="Bartels D."/>
            <person name="Bekel T."/>
            <person name="Beyer S."/>
            <person name="Bode E."/>
            <person name="Bode H.B."/>
            <person name="Bolten C.J."/>
            <person name="Choudhuri J.V."/>
            <person name="Doss S."/>
            <person name="Elnakady Y.A."/>
            <person name="Frank B."/>
            <person name="Gaigalat L."/>
            <person name="Goesmann A."/>
            <person name="Groeger C."/>
            <person name="Gross F."/>
            <person name="Jelsbak L."/>
            <person name="Jelsbak L."/>
            <person name="Kalinowski J."/>
            <person name="Kegler C."/>
            <person name="Knauber T."/>
            <person name="Konietzny S."/>
            <person name="Kopp M."/>
            <person name="Krause L."/>
            <person name="Krug D."/>
            <person name="Linke B."/>
            <person name="Mahmud T."/>
            <person name="Martinez-Arias R."/>
            <person name="McHardy A.C."/>
            <person name="Merai M."/>
            <person name="Meyer F."/>
            <person name="Mormann S."/>
            <person name="Munoz-Dorado J."/>
            <person name="Perez J."/>
            <person name="Pradella S."/>
            <person name="Rachid S."/>
            <person name="Raddatz G."/>
            <person name="Rosenau F."/>
            <person name="Rueckert C."/>
            <person name="Sasse F."/>
            <person name="Scharfe M."/>
            <person name="Schuster S.C."/>
            <person name="Suen G."/>
            <person name="Treuner-Lange A."/>
            <person name="Velicer G.J."/>
            <person name="Vorholter F.-J."/>
            <person name="Weissman K.J."/>
            <person name="Welch R.D."/>
            <person name="Wenzel S.C."/>
            <person name="Whitworth D.E."/>
            <person name="Wilhelm S."/>
            <person name="Wittmann C."/>
            <person name="Bloecker H."/>
            <person name="Puehler A."/>
            <person name="Mueller R."/>
        </authorList>
    </citation>
    <scope>NUCLEOTIDE SEQUENCE [LARGE SCALE GENOMIC DNA]</scope>
    <source>
        <strain evidence="3">So ce56</strain>
    </source>
</reference>
<keyword evidence="2" id="KW-0645">Protease</keyword>
<gene>
    <name evidence="2" type="ordered locus">sce8126</name>
</gene>
<dbReference type="AlphaFoldDB" id="A9FM49"/>
<dbReference type="Gene3D" id="3.40.220.10">
    <property type="entry name" value="Leucine Aminopeptidase, subunit E, domain 1"/>
    <property type="match status" value="1"/>
</dbReference>